<evidence type="ECO:0000313" key="2">
    <source>
        <dbReference type="EMBL" id="SVB36760.1"/>
    </source>
</evidence>
<feature type="region of interest" description="Disordered" evidence="1">
    <location>
        <begin position="86"/>
        <end position="120"/>
    </location>
</feature>
<feature type="region of interest" description="Disordered" evidence="1">
    <location>
        <begin position="1"/>
        <end position="52"/>
    </location>
</feature>
<gene>
    <name evidence="2" type="ORF">METZ01_LOCUS189614</name>
</gene>
<name>A0A382DE54_9ZZZZ</name>
<evidence type="ECO:0000256" key="1">
    <source>
        <dbReference type="SAM" id="MobiDB-lite"/>
    </source>
</evidence>
<dbReference type="AlphaFoldDB" id="A0A382DE54"/>
<protein>
    <submittedName>
        <fullName evidence="2">Uncharacterized protein</fullName>
    </submittedName>
</protein>
<reference evidence="2" key="1">
    <citation type="submission" date="2018-05" db="EMBL/GenBank/DDBJ databases">
        <authorList>
            <person name="Lanie J.A."/>
            <person name="Ng W.-L."/>
            <person name="Kazmierczak K.M."/>
            <person name="Andrzejewski T.M."/>
            <person name="Davidsen T.M."/>
            <person name="Wayne K.J."/>
            <person name="Tettelin H."/>
            <person name="Glass J.I."/>
            <person name="Rusch D."/>
            <person name="Podicherti R."/>
            <person name="Tsui H.-C.T."/>
            <person name="Winkler M.E."/>
        </authorList>
    </citation>
    <scope>NUCLEOTIDE SEQUENCE</scope>
</reference>
<feature type="compositionally biased region" description="Basic and acidic residues" evidence="1">
    <location>
        <begin position="39"/>
        <end position="52"/>
    </location>
</feature>
<feature type="compositionally biased region" description="Basic residues" evidence="1">
    <location>
        <begin position="86"/>
        <end position="105"/>
    </location>
</feature>
<sequence length="120" mass="13522">RGRKPALPAAGQGVPPLLRRRPVGARRRHRGGGARMGHQHADRARRQDRLRGVCQREPDQALLRRIAGLHISVAGVPIWLRAAHRHRSRAGRRLHVGGRRHHTHRNLRDRQPAQSGRAGL</sequence>
<feature type="non-terminal residue" evidence="2">
    <location>
        <position position="120"/>
    </location>
</feature>
<accession>A0A382DE54</accession>
<feature type="compositionally biased region" description="Basic residues" evidence="1">
    <location>
        <begin position="18"/>
        <end position="32"/>
    </location>
</feature>
<dbReference type="EMBL" id="UINC01038966">
    <property type="protein sequence ID" value="SVB36760.1"/>
    <property type="molecule type" value="Genomic_DNA"/>
</dbReference>
<proteinExistence type="predicted"/>
<organism evidence="2">
    <name type="scientific">marine metagenome</name>
    <dbReference type="NCBI Taxonomy" id="408172"/>
    <lineage>
        <taxon>unclassified sequences</taxon>
        <taxon>metagenomes</taxon>
        <taxon>ecological metagenomes</taxon>
    </lineage>
</organism>
<feature type="non-terminal residue" evidence="2">
    <location>
        <position position="1"/>
    </location>
</feature>